<dbReference type="FunFam" id="2.40.10.120:FF:000007">
    <property type="entry name" value="Periplasmic serine endoprotease DegP-like"/>
    <property type="match status" value="1"/>
</dbReference>
<dbReference type="GO" id="GO:0006508">
    <property type="term" value="P:proteolysis"/>
    <property type="evidence" value="ECO:0007669"/>
    <property type="project" value="UniProtKB-KW"/>
</dbReference>
<evidence type="ECO:0000256" key="2">
    <source>
        <dbReference type="ARBA" id="ARBA00004418"/>
    </source>
</evidence>
<dbReference type="PROSITE" id="PS50106">
    <property type="entry name" value="PDZ"/>
    <property type="match status" value="2"/>
</dbReference>
<protein>
    <recommendedName>
        <fullName evidence="5">Probable periplasmic serine endoprotease DegP-like</fullName>
        <ecNumber evidence="4">3.4.21.107</ecNumber>
    </recommendedName>
    <alternativeName>
        <fullName evidence="13">Protease Do</fullName>
    </alternativeName>
</protein>
<dbReference type="Gene3D" id="2.30.42.10">
    <property type="match status" value="2"/>
</dbReference>
<dbReference type="InterPro" id="IPR009003">
    <property type="entry name" value="Peptidase_S1_PA"/>
</dbReference>
<evidence type="ECO:0000256" key="5">
    <source>
        <dbReference type="ARBA" id="ARBA00013958"/>
    </source>
</evidence>
<keyword evidence="7" id="KW-0732">Signal</keyword>
<evidence type="ECO:0000313" key="19">
    <source>
        <dbReference type="Proteomes" id="UP000761264"/>
    </source>
</evidence>
<dbReference type="Pfam" id="PF17820">
    <property type="entry name" value="PDZ_6"/>
    <property type="match status" value="1"/>
</dbReference>
<dbReference type="RefSeq" id="WP_167223877.1">
    <property type="nucleotide sequence ID" value="NZ_JAAQPH010000006.1"/>
</dbReference>
<feature type="binding site" evidence="15">
    <location>
        <begin position="248"/>
        <end position="250"/>
    </location>
    <ligand>
        <name>substrate</name>
    </ligand>
</feature>
<dbReference type="GO" id="GO:0042597">
    <property type="term" value="C:periplasmic space"/>
    <property type="evidence" value="ECO:0007669"/>
    <property type="project" value="UniProtKB-SubCell"/>
</dbReference>
<evidence type="ECO:0000313" key="18">
    <source>
        <dbReference type="EMBL" id="NIA68855.1"/>
    </source>
</evidence>
<evidence type="ECO:0000256" key="3">
    <source>
        <dbReference type="ARBA" id="ARBA00010541"/>
    </source>
</evidence>
<evidence type="ECO:0000256" key="16">
    <source>
        <dbReference type="SAM" id="MobiDB-lite"/>
    </source>
</evidence>
<dbReference type="GO" id="GO:0004252">
    <property type="term" value="F:serine-type endopeptidase activity"/>
    <property type="evidence" value="ECO:0007669"/>
    <property type="project" value="InterPro"/>
</dbReference>
<comment type="subcellular location">
    <subcellularLocation>
        <location evidence="2">Periplasm</location>
    </subcellularLocation>
</comment>
<feature type="active site" description="Charge relay system" evidence="14">
    <location>
        <position position="176"/>
    </location>
</feature>
<dbReference type="InterPro" id="IPR011782">
    <property type="entry name" value="Pept_S1C_Do"/>
</dbReference>
<dbReference type="SMART" id="SM00228">
    <property type="entry name" value="PDZ"/>
    <property type="match status" value="2"/>
</dbReference>
<keyword evidence="9" id="KW-0574">Periplasm</keyword>
<feature type="region of interest" description="Disordered" evidence="16">
    <location>
        <begin position="401"/>
        <end position="423"/>
    </location>
</feature>
<name>A0A967EXC6_9PROT</name>
<keyword evidence="11" id="KW-0720">Serine protease</keyword>
<organism evidence="18 19">
    <name type="scientific">Pelagibius litoralis</name>
    <dbReference type="NCBI Taxonomy" id="374515"/>
    <lineage>
        <taxon>Bacteria</taxon>
        <taxon>Pseudomonadati</taxon>
        <taxon>Pseudomonadota</taxon>
        <taxon>Alphaproteobacteria</taxon>
        <taxon>Rhodospirillales</taxon>
        <taxon>Rhodovibrionaceae</taxon>
        <taxon>Pelagibius</taxon>
    </lineage>
</organism>
<feature type="domain" description="PDZ" evidence="17">
    <location>
        <begin position="419"/>
        <end position="489"/>
    </location>
</feature>
<feature type="compositionally biased region" description="Basic and acidic residues" evidence="16">
    <location>
        <begin position="115"/>
        <end position="126"/>
    </location>
</feature>
<keyword evidence="12" id="KW-0346">Stress response</keyword>
<dbReference type="InterPro" id="IPR001940">
    <property type="entry name" value="Peptidase_S1C"/>
</dbReference>
<evidence type="ECO:0000256" key="11">
    <source>
        <dbReference type="ARBA" id="ARBA00022825"/>
    </source>
</evidence>
<keyword evidence="10" id="KW-0378">Hydrolase</keyword>
<feature type="binding site" evidence="15">
    <location>
        <position position="146"/>
    </location>
    <ligand>
        <name>substrate</name>
    </ligand>
</feature>
<accession>A0A967EXC6</accession>
<evidence type="ECO:0000256" key="13">
    <source>
        <dbReference type="ARBA" id="ARBA00032850"/>
    </source>
</evidence>
<dbReference type="PRINTS" id="PR00834">
    <property type="entry name" value="PROTEASES2C"/>
</dbReference>
<proteinExistence type="inferred from homology"/>
<evidence type="ECO:0000256" key="6">
    <source>
        <dbReference type="ARBA" id="ARBA00022670"/>
    </source>
</evidence>
<dbReference type="EC" id="3.4.21.107" evidence="4"/>
<evidence type="ECO:0000256" key="9">
    <source>
        <dbReference type="ARBA" id="ARBA00022764"/>
    </source>
</evidence>
<dbReference type="InterPro" id="IPR041489">
    <property type="entry name" value="PDZ_6"/>
</dbReference>
<evidence type="ECO:0000256" key="10">
    <source>
        <dbReference type="ARBA" id="ARBA00022801"/>
    </source>
</evidence>
<feature type="active site" description="Charge relay system" evidence="14">
    <location>
        <position position="146"/>
    </location>
</feature>
<comment type="catalytic activity">
    <reaction evidence="1">
        <text>Acts on substrates that are at least partially unfolded. The cleavage site P1 residue is normally between a pair of hydrophobic residues, such as Val-|-Val.</text>
        <dbReference type="EC" id="3.4.21.107"/>
    </reaction>
</comment>
<dbReference type="Proteomes" id="UP000761264">
    <property type="component" value="Unassembled WGS sequence"/>
</dbReference>
<feature type="region of interest" description="Disordered" evidence="16">
    <location>
        <begin position="76"/>
        <end position="135"/>
    </location>
</feature>
<feature type="active site" description="Charge relay system" evidence="14">
    <location>
        <position position="250"/>
    </location>
</feature>
<keyword evidence="6" id="KW-0645">Protease</keyword>
<evidence type="ECO:0000259" key="17">
    <source>
        <dbReference type="PROSITE" id="PS50106"/>
    </source>
</evidence>
<dbReference type="NCBIfam" id="TIGR02037">
    <property type="entry name" value="degP_htrA_DO"/>
    <property type="match status" value="1"/>
</dbReference>
<dbReference type="CDD" id="cd10839">
    <property type="entry name" value="cpPDZ1_DegP-like"/>
    <property type="match status" value="1"/>
</dbReference>
<evidence type="ECO:0000256" key="15">
    <source>
        <dbReference type="PIRSR" id="PIRSR611782-2"/>
    </source>
</evidence>
<sequence>MASVVTLNTRFSRETAVPASSGRRPFPLTLLAAAGLSVALIAGSVAPVAARPAPASFADLVEDVAPAVVNIAVVQRGAEPSQSRRSEGPPQVQPFGDDPNLQEFFERFFGPGGRPDGRQAQPERPRQGAGSGFVIDPEGYVVTNNHVIDGADEITVTLKDGTAYEARLIGADPRTDLAVLKIEADGPLPFVEFGESDGLRPGDWVVAVGNPFGLGGSVTAGIVSARGRDLPGGSLIDFIQIDAPINRGNSGGPTFDSEGAVIGVNTAIYSPNGGSVGIGFAIPSNLASRIVDDLRDDGKVDRGWLGVRIQPVTPDIAEGFGMAGVEGALVAAVEPGSPAAAAGLRAGDVVLEWDGKPVVRVKDLSQLVAQTPVDKPAELRVWRDRGPLALTVVTGAVPTEQQVSGLPAPQSGEAQKPGKTELGETGVTVAALDDEAREALGLNGADSGVVIVDIAPGSHAARSGLRPGDLIRSITLEPVKTPDEAVARIAALEEAGESVATIKAVRQGTESFFALRLTKI</sequence>
<dbReference type="Gene3D" id="2.40.10.120">
    <property type="match status" value="1"/>
</dbReference>
<comment type="caution">
    <text evidence="18">The sequence shown here is derived from an EMBL/GenBank/DDBJ whole genome shotgun (WGS) entry which is preliminary data.</text>
</comment>
<dbReference type="SUPFAM" id="SSF50156">
    <property type="entry name" value="PDZ domain-like"/>
    <property type="match status" value="2"/>
</dbReference>
<evidence type="ECO:0000256" key="12">
    <source>
        <dbReference type="ARBA" id="ARBA00023016"/>
    </source>
</evidence>
<dbReference type="AlphaFoldDB" id="A0A967EXC6"/>
<evidence type="ECO:0000256" key="8">
    <source>
        <dbReference type="ARBA" id="ARBA00022737"/>
    </source>
</evidence>
<dbReference type="InterPro" id="IPR001478">
    <property type="entry name" value="PDZ"/>
</dbReference>
<dbReference type="SUPFAM" id="SSF50494">
    <property type="entry name" value="Trypsin-like serine proteases"/>
    <property type="match status" value="1"/>
</dbReference>
<dbReference type="PANTHER" id="PTHR22939:SF130">
    <property type="entry name" value="PERIPLASMIC SERINE ENDOPROTEASE DEGP-LIKE-RELATED"/>
    <property type="match status" value="1"/>
</dbReference>
<feature type="domain" description="PDZ" evidence="17">
    <location>
        <begin position="306"/>
        <end position="366"/>
    </location>
</feature>
<evidence type="ECO:0000256" key="1">
    <source>
        <dbReference type="ARBA" id="ARBA00001772"/>
    </source>
</evidence>
<dbReference type="InterPro" id="IPR036034">
    <property type="entry name" value="PDZ_sf"/>
</dbReference>
<evidence type="ECO:0000256" key="14">
    <source>
        <dbReference type="PIRSR" id="PIRSR611782-1"/>
    </source>
</evidence>
<feature type="binding site" evidence="15">
    <location>
        <position position="176"/>
    </location>
    <ligand>
        <name>substrate</name>
    </ligand>
</feature>
<keyword evidence="8" id="KW-0677">Repeat</keyword>
<keyword evidence="19" id="KW-1185">Reference proteome</keyword>
<dbReference type="Pfam" id="PF13365">
    <property type="entry name" value="Trypsin_2"/>
    <property type="match status" value="1"/>
</dbReference>
<dbReference type="PANTHER" id="PTHR22939">
    <property type="entry name" value="SERINE PROTEASE FAMILY S1C HTRA-RELATED"/>
    <property type="match status" value="1"/>
</dbReference>
<evidence type="ECO:0000256" key="4">
    <source>
        <dbReference type="ARBA" id="ARBA00013035"/>
    </source>
</evidence>
<dbReference type="EMBL" id="JAAQPH010000006">
    <property type="protein sequence ID" value="NIA68855.1"/>
    <property type="molecule type" value="Genomic_DNA"/>
</dbReference>
<evidence type="ECO:0000256" key="7">
    <source>
        <dbReference type="ARBA" id="ARBA00022729"/>
    </source>
</evidence>
<comment type="similarity">
    <text evidence="3">Belongs to the peptidase S1C family.</text>
</comment>
<reference evidence="18" key="1">
    <citation type="submission" date="2020-03" db="EMBL/GenBank/DDBJ databases">
        <title>Genome of Pelagibius litoralis DSM 21314T.</title>
        <authorList>
            <person name="Wang G."/>
        </authorList>
    </citation>
    <scope>NUCLEOTIDE SEQUENCE</scope>
    <source>
        <strain evidence="18">DSM 21314</strain>
    </source>
</reference>
<gene>
    <name evidence="18" type="ORF">HBA54_09650</name>
</gene>